<feature type="region of interest" description="Disordered" evidence="1">
    <location>
        <begin position="38"/>
        <end position="73"/>
    </location>
</feature>
<gene>
    <name evidence="2" type="ORF">H9632_11605</name>
</gene>
<name>A0ABR8XP47_9BACL</name>
<accession>A0ABR8XP47</accession>
<sequence length="73" mass="8777">MRNERDEKIKHKKLDNPDLLNTEKDSIFDIDEEMKFVDPIPMEELNDQVKDERHPADTKKTSGSERKNQPRRR</sequence>
<keyword evidence="3" id="KW-1185">Reference proteome</keyword>
<protein>
    <submittedName>
        <fullName evidence="2">Uncharacterized protein</fullName>
    </submittedName>
</protein>
<feature type="region of interest" description="Disordered" evidence="1">
    <location>
        <begin position="1"/>
        <end position="20"/>
    </location>
</feature>
<feature type="compositionally biased region" description="Basic and acidic residues" evidence="1">
    <location>
        <begin position="47"/>
        <end position="73"/>
    </location>
</feature>
<proteinExistence type="predicted"/>
<comment type="caution">
    <text evidence="2">The sequence shown here is derived from an EMBL/GenBank/DDBJ whole genome shotgun (WGS) entry which is preliminary data.</text>
</comment>
<dbReference type="RefSeq" id="WP_191704238.1">
    <property type="nucleotide sequence ID" value="NZ_JACSPW010000010.1"/>
</dbReference>
<evidence type="ECO:0000313" key="2">
    <source>
        <dbReference type="EMBL" id="MBD8033713.1"/>
    </source>
</evidence>
<dbReference type="EMBL" id="JACSPW010000010">
    <property type="protein sequence ID" value="MBD8033713.1"/>
    <property type="molecule type" value="Genomic_DNA"/>
</dbReference>
<evidence type="ECO:0000256" key="1">
    <source>
        <dbReference type="SAM" id="MobiDB-lite"/>
    </source>
</evidence>
<organism evidence="2 3">
    <name type="scientific">Solibacillus merdavium</name>
    <dbReference type="NCBI Taxonomy" id="2762218"/>
    <lineage>
        <taxon>Bacteria</taxon>
        <taxon>Bacillati</taxon>
        <taxon>Bacillota</taxon>
        <taxon>Bacilli</taxon>
        <taxon>Bacillales</taxon>
        <taxon>Caryophanaceae</taxon>
        <taxon>Solibacillus</taxon>
    </lineage>
</organism>
<dbReference type="Proteomes" id="UP000600565">
    <property type="component" value="Unassembled WGS sequence"/>
</dbReference>
<evidence type="ECO:0000313" key="3">
    <source>
        <dbReference type="Proteomes" id="UP000600565"/>
    </source>
</evidence>
<reference evidence="2 3" key="1">
    <citation type="submission" date="2020-08" db="EMBL/GenBank/DDBJ databases">
        <title>A Genomic Blueprint of the Chicken Gut Microbiome.</title>
        <authorList>
            <person name="Gilroy R."/>
            <person name="Ravi A."/>
            <person name="Getino M."/>
            <person name="Pursley I."/>
            <person name="Horton D.L."/>
            <person name="Alikhan N.-F."/>
            <person name="Baker D."/>
            <person name="Gharbi K."/>
            <person name="Hall N."/>
            <person name="Watson M."/>
            <person name="Adriaenssens E.M."/>
            <person name="Foster-Nyarko E."/>
            <person name="Jarju S."/>
            <person name="Secka A."/>
            <person name="Antonio M."/>
            <person name="Oren A."/>
            <person name="Chaudhuri R."/>
            <person name="La Ragione R.M."/>
            <person name="Hildebrand F."/>
            <person name="Pallen M.J."/>
        </authorList>
    </citation>
    <scope>NUCLEOTIDE SEQUENCE [LARGE SCALE GENOMIC DNA]</scope>
    <source>
        <strain evidence="2 3">Sa1YVA6</strain>
    </source>
</reference>